<evidence type="ECO:0000256" key="2">
    <source>
        <dbReference type="ARBA" id="ARBA00022857"/>
    </source>
</evidence>
<protein>
    <recommendedName>
        <fullName evidence="4">NmrA-like domain-containing protein</fullName>
    </recommendedName>
</protein>
<dbReference type="PANTHER" id="PTHR42748:SF30">
    <property type="entry name" value="NMRA-LIKE DOMAIN-CONTAINING PROTEIN"/>
    <property type="match status" value="1"/>
</dbReference>
<keyword evidence="2" id="KW-0521">NADP</keyword>
<accession>D9WE85</accession>
<dbReference type="AlphaFoldDB" id="D9WE85"/>
<proteinExistence type="inferred from homology"/>
<dbReference type="Gene3D" id="3.40.50.720">
    <property type="entry name" value="NAD(P)-binding Rossmann-like Domain"/>
    <property type="match status" value="1"/>
</dbReference>
<dbReference type="Pfam" id="PF05368">
    <property type="entry name" value="NmrA"/>
    <property type="match status" value="1"/>
</dbReference>
<evidence type="ECO:0000313" key="6">
    <source>
        <dbReference type="Proteomes" id="UP000003963"/>
    </source>
</evidence>
<evidence type="ECO:0000313" key="5">
    <source>
        <dbReference type="EMBL" id="EFL23124.1"/>
    </source>
</evidence>
<gene>
    <name evidence="5" type="ORF">SSOG_02838</name>
</gene>
<dbReference type="PANTHER" id="PTHR42748">
    <property type="entry name" value="NITROGEN METABOLITE REPRESSION PROTEIN NMRA FAMILY MEMBER"/>
    <property type="match status" value="1"/>
</dbReference>
<organism evidence="5 6">
    <name type="scientific">Streptomyces himastatinicus ATCC 53653</name>
    <dbReference type="NCBI Taxonomy" id="457427"/>
    <lineage>
        <taxon>Bacteria</taxon>
        <taxon>Bacillati</taxon>
        <taxon>Actinomycetota</taxon>
        <taxon>Actinomycetes</taxon>
        <taxon>Kitasatosporales</taxon>
        <taxon>Streptomycetaceae</taxon>
        <taxon>Streptomyces</taxon>
        <taxon>Streptomyces violaceusniger group</taxon>
    </lineage>
</organism>
<dbReference type="GO" id="GO:0016491">
    <property type="term" value="F:oxidoreductase activity"/>
    <property type="evidence" value="ECO:0007669"/>
    <property type="project" value="UniProtKB-KW"/>
</dbReference>
<dbReference type="InterPro" id="IPR008030">
    <property type="entry name" value="NmrA-like"/>
</dbReference>
<sequence>MTSTTALVVGGTGAMGARVVRALAARTGTVVRVLTRNPSSERARALVEDTPGDVRPVRGDLDDEQSLKAAFHGVDQVFCNTDFFATASPRQEYAQGLRALRAAQEAGVDRFVWSSLDYAAVLTDGRIPVPHYDAKAAVEAHIALQRSEEAMRQETDGWYSRHVAVLVTAPYFENLYGLAPQRTRLPDGREGLVFALPLGEAGRWPLIALDDIAFFARHQLDHWDDWGGRTLRIAADALTGDQIAAVFERTTGVPSVYQAVDLDEFSRSLPGVGHDLAAMFAFFQDRDLLSRDRDLEALRALHPELATFGDWLTTTGWDGGRRAVGG</sequence>
<dbReference type="SUPFAM" id="SSF51735">
    <property type="entry name" value="NAD(P)-binding Rossmann-fold domains"/>
    <property type="match status" value="1"/>
</dbReference>
<feature type="domain" description="NmrA-like" evidence="4">
    <location>
        <begin position="4"/>
        <end position="310"/>
    </location>
</feature>
<dbReference type="STRING" id="457427.SSOG_02838"/>
<keyword evidence="3" id="KW-0560">Oxidoreductase</keyword>
<evidence type="ECO:0000256" key="1">
    <source>
        <dbReference type="ARBA" id="ARBA00006328"/>
    </source>
</evidence>
<reference evidence="5 6" key="1">
    <citation type="submission" date="2009-02" db="EMBL/GenBank/DDBJ databases">
        <title>Annotation of Streptomyces hygroscopicus strain ATCC 53653.</title>
        <authorList>
            <consortium name="The Broad Institute Genome Sequencing Platform"/>
            <consortium name="Broad Institute Microbial Sequencing Center"/>
            <person name="Fischbach M."/>
            <person name="Godfrey P."/>
            <person name="Ward D."/>
            <person name="Young S."/>
            <person name="Zeng Q."/>
            <person name="Koehrsen M."/>
            <person name="Alvarado L."/>
            <person name="Berlin A.M."/>
            <person name="Bochicchio J."/>
            <person name="Borenstein D."/>
            <person name="Chapman S.B."/>
            <person name="Chen Z."/>
            <person name="Engels R."/>
            <person name="Freedman E."/>
            <person name="Gellesch M."/>
            <person name="Goldberg J."/>
            <person name="Griggs A."/>
            <person name="Gujja S."/>
            <person name="Heilman E.R."/>
            <person name="Heiman D.I."/>
            <person name="Hepburn T.A."/>
            <person name="Howarth C."/>
            <person name="Jen D."/>
            <person name="Larson L."/>
            <person name="Lewis B."/>
            <person name="Mehta T."/>
            <person name="Park D."/>
            <person name="Pearson M."/>
            <person name="Richards J."/>
            <person name="Roberts A."/>
            <person name="Saif S."/>
            <person name="Shea T.D."/>
            <person name="Shenoy N."/>
            <person name="Sisk P."/>
            <person name="Stolte C."/>
            <person name="Sykes S.N."/>
            <person name="Thomson T."/>
            <person name="Walk T."/>
            <person name="White J."/>
            <person name="Yandava C."/>
            <person name="Straight P."/>
            <person name="Clardy J."/>
            <person name="Hung D."/>
            <person name="Kolter R."/>
            <person name="Mekalanos J."/>
            <person name="Walker S."/>
            <person name="Walsh C.T."/>
            <person name="Wieland-Brown L.C."/>
            <person name="Haas B."/>
            <person name="Nusbaum C."/>
            <person name="Birren B."/>
        </authorList>
    </citation>
    <scope>NUCLEOTIDE SEQUENCE [LARGE SCALE GENOMIC DNA]</scope>
    <source>
        <strain evidence="5 6">ATCC 53653</strain>
    </source>
</reference>
<dbReference type="EMBL" id="GG657754">
    <property type="protein sequence ID" value="EFL23124.1"/>
    <property type="molecule type" value="Genomic_DNA"/>
</dbReference>
<evidence type="ECO:0000256" key="3">
    <source>
        <dbReference type="ARBA" id="ARBA00023002"/>
    </source>
</evidence>
<dbReference type="RefSeq" id="WP_009714943.1">
    <property type="nucleotide sequence ID" value="NZ_GG657754.1"/>
</dbReference>
<comment type="similarity">
    <text evidence="1">Belongs to the NmrA-type oxidoreductase family.</text>
</comment>
<dbReference type="CDD" id="cd05251">
    <property type="entry name" value="NmrA_like_SDR_a"/>
    <property type="match status" value="1"/>
</dbReference>
<dbReference type="InterPro" id="IPR051164">
    <property type="entry name" value="NmrA-like_oxidored"/>
</dbReference>
<evidence type="ECO:0000259" key="4">
    <source>
        <dbReference type="Pfam" id="PF05368"/>
    </source>
</evidence>
<dbReference type="Gene3D" id="3.90.25.10">
    <property type="entry name" value="UDP-galactose 4-epimerase, domain 1"/>
    <property type="match status" value="1"/>
</dbReference>
<dbReference type="Proteomes" id="UP000003963">
    <property type="component" value="Unassembled WGS sequence"/>
</dbReference>
<dbReference type="HOGENOM" id="CLU_007383_8_0_11"/>
<name>D9WE85_9ACTN</name>
<dbReference type="InterPro" id="IPR036291">
    <property type="entry name" value="NAD(P)-bd_dom_sf"/>
</dbReference>
<keyword evidence="6" id="KW-1185">Reference proteome</keyword>